<accession>A0A1H3H3H1</accession>
<organism evidence="1 2">
    <name type="scientific">Evansella caseinilytica</name>
    <dbReference type="NCBI Taxonomy" id="1503961"/>
    <lineage>
        <taxon>Bacteria</taxon>
        <taxon>Bacillati</taxon>
        <taxon>Bacillota</taxon>
        <taxon>Bacilli</taxon>
        <taxon>Bacillales</taxon>
        <taxon>Bacillaceae</taxon>
        <taxon>Evansella</taxon>
    </lineage>
</organism>
<reference evidence="2" key="1">
    <citation type="submission" date="2016-10" db="EMBL/GenBank/DDBJ databases">
        <authorList>
            <person name="Varghese N."/>
            <person name="Submissions S."/>
        </authorList>
    </citation>
    <scope>NUCLEOTIDE SEQUENCE [LARGE SCALE GENOMIC DNA]</scope>
    <source>
        <strain evidence="2">SP</strain>
    </source>
</reference>
<evidence type="ECO:0000313" key="2">
    <source>
        <dbReference type="Proteomes" id="UP000198935"/>
    </source>
</evidence>
<dbReference type="Proteomes" id="UP000198935">
    <property type="component" value="Unassembled WGS sequence"/>
</dbReference>
<keyword evidence="2" id="KW-1185">Reference proteome</keyword>
<sequence length="107" mass="12390">MSKMVLIYVLFMSSLLLFLTGCNKVKEVIEEKAMEIALSDISDRKHGHTDFTIYDVERKNMNDRNTDNVYDSWVVIIRSMGEDGEDFTLYQINALNGRIIDITNYAE</sequence>
<protein>
    <recommendedName>
        <fullName evidence="3">PepSY domain-containing protein</fullName>
    </recommendedName>
</protein>
<proteinExistence type="predicted"/>
<evidence type="ECO:0000313" key="1">
    <source>
        <dbReference type="EMBL" id="SDY09458.1"/>
    </source>
</evidence>
<gene>
    <name evidence="1" type="ORF">SAMN05421736_101352</name>
</gene>
<dbReference type="EMBL" id="FNPI01000001">
    <property type="protein sequence ID" value="SDY09458.1"/>
    <property type="molecule type" value="Genomic_DNA"/>
</dbReference>
<dbReference type="PROSITE" id="PS51257">
    <property type="entry name" value="PROKAR_LIPOPROTEIN"/>
    <property type="match status" value="1"/>
</dbReference>
<dbReference type="AlphaFoldDB" id="A0A1H3H3H1"/>
<name>A0A1H3H3H1_9BACI</name>
<evidence type="ECO:0008006" key="3">
    <source>
        <dbReference type="Google" id="ProtNLM"/>
    </source>
</evidence>